<dbReference type="Proteomes" id="UP000319148">
    <property type="component" value="Unassembled WGS sequence"/>
</dbReference>
<feature type="domain" description="Transcription regulator AsnC/Lrp ligand binding" evidence="4">
    <location>
        <begin position="68"/>
        <end position="137"/>
    </location>
</feature>
<evidence type="ECO:0000313" key="5">
    <source>
        <dbReference type="EMBL" id="TPD61692.1"/>
    </source>
</evidence>
<evidence type="ECO:0000256" key="3">
    <source>
        <dbReference type="ARBA" id="ARBA00023163"/>
    </source>
</evidence>
<evidence type="ECO:0000256" key="2">
    <source>
        <dbReference type="ARBA" id="ARBA00023125"/>
    </source>
</evidence>
<evidence type="ECO:0000259" key="4">
    <source>
        <dbReference type="Pfam" id="PF01037"/>
    </source>
</evidence>
<keyword evidence="1" id="KW-0805">Transcription regulation</keyword>
<proteinExistence type="predicted"/>
<dbReference type="OrthoDB" id="9809462at2"/>
<sequence>MQLQDNEKKLLELLKVNSRLSAAELGRKLGLARSTIHMMLQKLEEKVIDSYTVTLKPEADNGNIRCYVMITRDPKKSQEIEQALENMPEVACLSTVAGSFDFIALVHADTHPHLDEVLTKIAMMPGILKTETHIILSPKFDRRTCFT</sequence>
<dbReference type="InterPro" id="IPR011008">
    <property type="entry name" value="Dimeric_a/b-barrel"/>
</dbReference>
<dbReference type="Pfam" id="PF01037">
    <property type="entry name" value="AsnC_trans_reg"/>
    <property type="match status" value="1"/>
</dbReference>
<dbReference type="EMBL" id="VFIY01000005">
    <property type="protein sequence ID" value="TPD61692.1"/>
    <property type="molecule type" value="Genomic_DNA"/>
</dbReference>
<dbReference type="GO" id="GO:0043565">
    <property type="term" value="F:sequence-specific DNA binding"/>
    <property type="evidence" value="ECO:0007669"/>
    <property type="project" value="InterPro"/>
</dbReference>
<evidence type="ECO:0000313" key="6">
    <source>
        <dbReference type="Proteomes" id="UP000319148"/>
    </source>
</evidence>
<reference evidence="6" key="1">
    <citation type="submission" date="2019-06" db="EMBL/GenBank/DDBJ databases">
        <title>The complete genome of Emcibacter congregatus ZYLT.</title>
        <authorList>
            <person name="Zhao Z."/>
        </authorList>
    </citation>
    <scope>NUCLEOTIDE SEQUENCE [LARGE SCALE GENOMIC DNA]</scope>
    <source>
        <strain evidence="6">MCCC 1A06723</strain>
    </source>
</reference>
<dbReference type="PRINTS" id="PR00033">
    <property type="entry name" value="HTHASNC"/>
</dbReference>
<dbReference type="InterPro" id="IPR036390">
    <property type="entry name" value="WH_DNA-bd_sf"/>
</dbReference>
<dbReference type="RefSeq" id="WP_139939266.1">
    <property type="nucleotide sequence ID" value="NZ_JBHSYP010000003.1"/>
</dbReference>
<name>A0A501PNM2_9PROT</name>
<dbReference type="InterPro" id="IPR019888">
    <property type="entry name" value="Tscrpt_reg_AsnC-like"/>
</dbReference>
<evidence type="ECO:0000256" key="1">
    <source>
        <dbReference type="ARBA" id="ARBA00023015"/>
    </source>
</evidence>
<dbReference type="GO" id="GO:0043200">
    <property type="term" value="P:response to amino acid"/>
    <property type="evidence" value="ECO:0007669"/>
    <property type="project" value="TreeGrafter"/>
</dbReference>
<dbReference type="PANTHER" id="PTHR30154">
    <property type="entry name" value="LEUCINE-RESPONSIVE REGULATORY PROTEIN"/>
    <property type="match status" value="1"/>
</dbReference>
<dbReference type="SUPFAM" id="SSF46785">
    <property type="entry name" value="Winged helix' DNA-binding domain"/>
    <property type="match status" value="1"/>
</dbReference>
<organism evidence="5 6">
    <name type="scientific">Emcibacter nanhaiensis</name>
    <dbReference type="NCBI Taxonomy" id="1505037"/>
    <lineage>
        <taxon>Bacteria</taxon>
        <taxon>Pseudomonadati</taxon>
        <taxon>Pseudomonadota</taxon>
        <taxon>Alphaproteobacteria</taxon>
        <taxon>Emcibacterales</taxon>
        <taxon>Emcibacteraceae</taxon>
        <taxon>Emcibacter</taxon>
    </lineage>
</organism>
<dbReference type="InterPro" id="IPR000485">
    <property type="entry name" value="AsnC-type_HTH_dom"/>
</dbReference>
<keyword evidence="3" id="KW-0804">Transcription</keyword>
<dbReference type="AlphaFoldDB" id="A0A501PNM2"/>
<comment type="caution">
    <text evidence="5">The sequence shown here is derived from an EMBL/GenBank/DDBJ whole genome shotgun (WGS) entry which is preliminary data.</text>
</comment>
<dbReference type="Gene3D" id="1.10.10.10">
    <property type="entry name" value="Winged helix-like DNA-binding domain superfamily/Winged helix DNA-binding domain"/>
    <property type="match status" value="1"/>
</dbReference>
<dbReference type="PANTHER" id="PTHR30154:SF53">
    <property type="entry name" value="HTH-TYPE TRANSCRIPTIONAL REGULATOR LRPC"/>
    <property type="match status" value="1"/>
</dbReference>
<dbReference type="Gene3D" id="3.30.70.920">
    <property type="match status" value="1"/>
</dbReference>
<dbReference type="InterPro" id="IPR036388">
    <property type="entry name" value="WH-like_DNA-bd_sf"/>
</dbReference>
<accession>A0A501PNM2</accession>
<dbReference type="SMART" id="SM00344">
    <property type="entry name" value="HTH_ASNC"/>
    <property type="match status" value="1"/>
</dbReference>
<dbReference type="Pfam" id="PF13412">
    <property type="entry name" value="HTH_24"/>
    <property type="match status" value="1"/>
</dbReference>
<dbReference type="SUPFAM" id="SSF54909">
    <property type="entry name" value="Dimeric alpha+beta barrel"/>
    <property type="match status" value="1"/>
</dbReference>
<dbReference type="GO" id="GO:0005829">
    <property type="term" value="C:cytosol"/>
    <property type="evidence" value="ECO:0007669"/>
    <property type="project" value="TreeGrafter"/>
</dbReference>
<gene>
    <name evidence="5" type="ORF">FIV46_05630</name>
</gene>
<dbReference type="InterPro" id="IPR019887">
    <property type="entry name" value="Tscrpt_reg_AsnC/Lrp_C"/>
</dbReference>
<protein>
    <submittedName>
        <fullName evidence="5">Lrp/AsnC family transcriptional regulator</fullName>
    </submittedName>
</protein>
<keyword evidence="6" id="KW-1185">Reference proteome</keyword>
<keyword evidence="2" id="KW-0238">DNA-binding</keyword>